<reference evidence="9" key="1">
    <citation type="submission" date="2020-11" db="EMBL/GenBank/DDBJ databases">
        <authorList>
            <person name="Tran Van P."/>
        </authorList>
    </citation>
    <scope>NUCLEOTIDE SEQUENCE</scope>
</reference>
<keyword evidence="2" id="KW-1003">Cell membrane</keyword>
<dbReference type="GO" id="GO:0005886">
    <property type="term" value="C:plasma membrane"/>
    <property type="evidence" value="ECO:0007669"/>
    <property type="project" value="UniProtKB-SubCell"/>
</dbReference>
<evidence type="ECO:0000313" key="9">
    <source>
        <dbReference type="EMBL" id="CAD7227731.1"/>
    </source>
</evidence>
<dbReference type="OrthoDB" id="10012075at2759"/>
<organism evidence="9">
    <name type="scientific">Cyprideis torosa</name>
    <dbReference type="NCBI Taxonomy" id="163714"/>
    <lineage>
        <taxon>Eukaryota</taxon>
        <taxon>Metazoa</taxon>
        <taxon>Ecdysozoa</taxon>
        <taxon>Arthropoda</taxon>
        <taxon>Crustacea</taxon>
        <taxon>Oligostraca</taxon>
        <taxon>Ostracoda</taxon>
        <taxon>Podocopa</taxon>
        <taxon>Podocopida</taxon>
        <taxon>Cytherocopina</taxon>
        <taxon>Cytheroidea</taxon>
        <taxon>Cytherideidae</taxon>
        <taxon>Cyprideis</taxon>
    </lineage>
</organism>
<evidence type="ECO:0000256" key="6">
    <source>
        <dbReference type="ARBA" id="ARBA00023157"/>
    </source>
</evidence>
<dbReference type="InterPro" id="IPR003599">
    <property type="entry name" value="Ig_sub"/>
</dbReference>
<evidence type="ECO:0000256" key="1">
    <source>
        <dbReference type="ARBA" id="ARBA00004236"/>
    </source>
</evidence>
<sequence>MEMFVREENWILGPEGSGGGWLWVCVYQMEERVAPGSLEQEGPLGIQKSTMLGWMKTDTQTIISMNRLIITPNNRIDVTYDERYTWTLRIRKVKESDKGCYMCQINTPIMMTNQGCIDVQIPPEIVANSTRGELRVVEGADVILRCGVTGHPQPRIRWKREDGRLMRVTRGGTEIMVRGVEGSVVRLERVSREDMGFYRCIASNNVPPAVTQRVQLEVLFAPEVELKVDLVGAVVGSDVYMDCIVQSYPPAVTYWLRNETDVLVLHSEKYEVASNVDGFKTRSKLSLWNFEPDDIGTYSCVGSNSLGKNQSSLRLYEVKLSQGEVPFQMDYFANQRVVVFQGKSGNTTTFVNMSGDDVIAQSSFPISSDGSSGGVAFSWQPEVVLLLLLIVLLIPSTPDPFETTPQAVCHIYF</sequence>
<evidence type="ECO:0000256" key="3">
    <source>
        <dbReference type="ARBA" id="ARBA00022729"/>
    </source>
</evidence>
<proteinExistence type="predicted"/>
<dbReference type="AlphaFoldDB" id="A0A7R8WF23"/>
<dbReference type="Gene3D" id="2.60.40.10">
    <property type="entry name" value="Immunoglobulins"/>
    <property type="match status" value="3"/>
</dbReference>
<dbReference type="PANTHER" id="PTHR12231:SF105">
    <property type="entry name" value="LACHESIN-LIKE PROTEIN"/>
    <property type="match status" value="1"/>
</dbReference>
<dbReference type="InterPro" id="IPR013098">
    <property type="entry name" value="Ig_I-set"/>
</dbReference>
<dbReference type="PROSITE" id="PS50835">
    <property type="entry name" value="IG_LIKE"/>
    <property type="match status" value="2"/>
</dbReference>
<keyword evidence="3" id="KW-0732">Signal</keyword>
<dbReference type="EMBL" id="OB661236">
    <property type="protein sequence ID" value="CAD7227731.1"/>
    <property type="molecule type" value="Genomic_DNA"/>
</dbReference>
<name>A0A7R8WF23_9CRUS</name>
<dbReference type="InterPro" id="IPR013151">
    <property type="entry name" value="Immunoglobulin_dom"/>
</dbReference>
<accession>A0A7R8WF23</accession>
<comment type="subcellular location">
    <subcellularLocation>
        <location evidence="1">Cell membrane</location>
    </subcellularLocation>
</comment>
<evidence type="ECO:0000256" key="8">
    <source>
        <dbReference type="ARBA" id="ARBA00023319"/>
    </source>
</evidence>
<dbReference type="InterPro" id="IPR051170">
    <property type="entry name" value="Neural/epithelial_adhesion"/>
</dbReference>
<dbReference type="Pfam" id="PF07679">
    <property type="entry name" value="I-set"/>
    <property type="match status" value="1"/>
</dbReference>
<evidence type="ECO:0000256" key="4">
    <source>
        <dbReference type="ARBA" id="ARBA00022737"/>
    </source>
</evidence>
<dbReference type="GO" id="GO:0043005">
    <property type="term" value="C:neuron projection"/>
    <property type="evidence" value="ECO:0007669"/>
    <property type="project" value="TreeGrafter"/>
</dbReference>
<dbReference type="CDD" id="cd00096">
    <property type="entry name" value="Ig"/>
    <property type="match status" value="1"/>
</dbReference>
<dbReference type="FunFam" id="2.60.40.10:FF:000328">
    <property type="entry name" value="CLUMA_CG000981, isoform A"/>
    <property type="match status" value="1"/>
</dbReference>
<dbReference type="SUPFAM" id="SSF48726">
    <property type="entry name" value="Immunoglobulin"/>
    <property type="match status" value="3"/>
</dbReference>
<keyword evidence="8" id="KW-0393">Immunoglobulin domain</keyword>
<dbReference type="Pfam" id="PF13927">
    <property type="entry name" value="Ig_3"/>
    <property type="match status" value="1"/>
</dbReference>
<evidence type="ECO:0000256" key="2">
    <source>
        <dbReference type="ARBA" id="ARBA00022475"/>
    </source>
</evidence>
<dbReference type="InterPro" id="IPR003598">
    <property type="entry name" value="Ig_sub2"/>
</dbReference>
<keyword evidence="7" id="KW-0325">Glycoprotein</keyword>
<dbReference type="SMART" id="SM00408">
    <property type="entry name" value="IGc2"/>
    <property type="match status" value="2"/>
</dbReference>
<protein>
    <submittedName>
        <fullName evidence="9">Uncharacterized protein</fullName>
    </submittedName>
</protein>
<keyword evidence="5" id="KW-0472">Membrane</keyword>
<dbReference type="SMART" id="SM00409">
    <property type="entry name" value="IG"/>
    <property type="match status" value="3"/>
</dbReference>
<dbReference type="PANTHER" id="PTHR12231">
    <property type="entry name" value="CTX-RELATED TYPE I TRANSMEMBRANE PROTEIN"/>
    <property type="match status" value="1"/>
</dbReference>
<dbReference type="InterPro" id="IPR007110">
    <property type="entry name" value="Ig-like_dom"/>
</dbReference>
<keyword evidence="4" id="KW-0677">Repeat</keyword>
<dbReference type="Pfam" id="PF00047">
    <property type="entry name" value="ig"/>
    <property type="match status" value="1"/>
</dbReference>
<keyword evidence="6" id="KW-1015">Disulfide bond</keyword>
<evidence type="ECO:0000256" key="7">
    <source>
        <dbReference type="ARBA" id="ARBA00023180"/>
    </source>
</evidence>
<dbReference type="InterPro" id="IPR036179">
    <property type="entry name" value="Ig-like_dom_sf"/>
</dbReference>
<dbReference type="InterPro" id="IPR013783">
    <property type="entry name" value="Ig-like_fold"/>
</dbReference>
<evidence type="ECO:0000256" key="5">
    <source>
        <dbReference type="ARBA" id="ARBA00023136"/>
    </source>
</evidence>
<gene>
    <name evidence="9" type="ORF">CTOB1V02_LOCUS5630</name>
</gene>